<sequence length="179" mass="19939">MQLTLADLSIVLTVLYYLLYAIIWPIWKLLQLLLVIAQPLLYVLQFLSLPFVYFAAFVGEGFAIPFRFLAKFESLYIYLGVAGVIGLVAGSILHFSYAFLAGALNLHSINDETPQGRTIADYRAARRKKLDGPLYSPISSSPLYSKVSSQVSSLKPDLAKRNRQGTLTQTILEEDDSDS</sequence>
<reference evidence="1" key="1">
    <citation type="submission" date="2024-09" db="EMBL/GenBank/DDBJ databases">
        <title>Black Yeasts Isolated from many extreme environments.</title>
        <authorList>
            <person name="Coleine C."/>
            <person name="Stajich J.E."/>
            <person name="Selbmann L."/>
        </authorList>
    </citation>
    <scope>NUCLEOTIDE SEQUENCE</scope>
    <source>
        <strain evidence="1">CCFEE 5737</strain>
    </source>
</reference>
<dbReference type="EMBL" id="JAWDJW010000061">
    <property type="protein sequence ID" value="KAK3081809.1"/>
    <property type="molecule type" value="Genomic_DNA"/>
</dbReference>
<keyword evidence="2" id="KW-1185">Reference proteome</keyword>
<evidence type="ECO:0000313" key="1">
    <source>
        <dbReference type="EMBL" id="KAK3081809.1"/>
    </source>
</evidence>
<name>A0ACC3DY75_9PEZI</name>
<evidence type="ECO:0000313" key="2">
    <source>
        <dbReference type="Proteomes" id="UP001186974"/>
    </source>
</evidence>
<dbReference type="Proteomes" id="UP001186974">
    <property type="component" value="Unassembled WGS sequence"/>
</dbReference>
<protein>
    <submittedName>
        <fullName evidence="1">Uncharacterized protein</fullName>
    </submittedName>
</protein>
<gene>
    <name evidence="1" type="ORF">LTS18_002198</name>
</gene>
<proteinExistence type="predicted"/>
<comment type="caution">
    <text evidence="1">The sequence shown here is derived from an EMBL/GenBank/DDBJ whole genome shotgun (WGS) entry which is preliminary data.</text>
</comment>
<organism evidence="1 2">
    <name type="scientific">Coniosporium uncinatum</name>
    <dbReference type="NCBI Taxonomy" id="93489"/>
    <lineage>
        <taxon>Eukaryota</taxon>
        <taxon>Fungi</taxon>
        <taxon>Dikarya</taxon>
        <taxon>Ascomycota</taxon>
        <taxon>Pezizomycotina</taxon>
        <taxon>Dothideomycetes</taxon>
        <taxon>Dothideomycetes incertae sedis</taxon>
        <taxon>Coniosporium</taxon>
    </lineage>
</organism>
<accession>A0ACC3DY75</accession>